<dbReference type="Pfam" id="PF09130">
    <property type="entry name" value="DUF1932"/>
    <property type="match status" value="1"/>
</dbReference>
<dbReference type="RefSeq" id="WP_227896061.1">
    <property type="nucleotide sequence ID" value="NZ_CP099466.1"/>
</dbReference>
<protein>
    <submittedName>
        <fullName evidence="3">NAD(P)-binding domain-containing protein</fullName>
    </submittedName>
</protein>
<dbReference type="InterPro" id="IPR008927">
    <property type="entry name" value="6-PGluconate_DH-like_C_sf"/>
</dbReference>
<evidence type="ECO:0000259" key="1">
    <source>
        <dbReference type="Pfam" id="PF03446"/>
    </source>
</evidence>
<reference evidence="3" key="1">
    <citation type="submission" date="2021-10" db="EMBL/GenBank/DDBJ databases">
        <title>Novel species in genus Arthrobacter.</title>
        <authorList>
            <person name="Liu Y."/>
        </authorList>
    </citation>
    <scope>NUCLEOTIDE SEQUENCE</scope>
    <source>
        <strain evidence="3">Zg-Y453</strain>
    </source>
</reference>
<evidence type="ECO:0000259" key="2">
    <source>
        <dbReference type="Pfam" id="PF09130"/>
    </source>
</evidence>
<comment type="caution">
    <text evidence="3">The sequence shown here is derived from an EMBL/GenBank/DDBJ whole genome shotgun (WGS) entry which is preliminary data.</text>
</comment>
<dbReference type="SUPFAM" id="SSF48179">
    <property type="entry name" value="6-phosphogluconate dehydrogenase C-terminal domain-like"/>
    <property type="match status" value="1"/>
</dbReference>
<dbReference type="Gene3D" id="1.10.1040.10">
    <property type="entry name" value="N-(1-d-carboxylethyl)-l-norvaline Dehydrogenase, domain 2"/>
    <property type="match status" value="1"/>
</dbReference>
<dbReference type="Proteomes" id="UP001139158">
    <property type="component" value="Unassembled WGS sequence"/>
</dbReference>
<keyword evidence="4" id="KW-1185">Reference proteome</keyword>
<evidence type="ECO:0000313" key="4">
    <source>
        <dbReference type="Proteomes" id="UP001139158"/>
    </source>
</evidence>
<dbReference type="InterPro" id="IPR015814">
    <property type="entry name" value="Pgluconate_DH_NAD-bd_C"/>
</dbReference>
<dbReference type="SUPFAM" id="SSF51735">
    <property type="entry name" value="NAD(P)-binding Rossmann-fold domains"/>
    <property type="match status" value="1"/>
</dbReference>
<accession>A0A9X1SD12</accession>
<dbReference type="Pfam" id="PF03446">
    <property type="entry name" value="NAD_binding_2"/>
    <property type="match status" value="1"/>
</dbReference>
<feature type="domain" description="Phosphogluconate dehydrogenase NAD-binding putative C-terminal" evidence="2">
    <location>
        <begin position="210"/>
        <end position="276"/>
    </location>
</feature>
<dbReference type="EMBL" id="JAJFZV010000009">
    <property type="protein sequence ID" value="MCC3298196.1"/>
    <property type="molecule type" value="Genomic_DNA"/>
</dbReference>
<dbReference type="InterPro" id="IPR036291">
    <property type="entry name" value="NAD(P)-bd_dom_sf"/>
</dbReference>
<organism evidence="3 4">
    <name type="scientific">Arthrobacter caoxuetaonis</name>
    <dbReference type="NCBI Taxonomy" id="2886935"/>
    <lineage>
        <taxon>Bacteria</taxon>
        <taxon>Bacillati</taxon>
        <taxon>Actinomycetota</taxon>
        <taxon>Actinomycetes</taxon>
        <taxon>Micrococcales</taxon>
        <taxon>Micrococcaceae</taxon>
        <taxon>Arthrobacter</taxon>
    </lineage>
</organism>
<feature type="domain" description="6-phosphogluconate dehydrogenase NADP-binding" evidence="1">
    <location>
        <begin position="30"/>
        <end position="138"/>
    </location>
</feature>
<sequence>MRGSLHLAGIRWSIREHSEPFEGPSMTTATVLGLGEAGRIYAAGLAAAGFRVLAYDPYTDARAEGIDQRSTLREALAGSDVVISLVGAAAAEAVAADALELAPPSAVYADFNTASPLAKKAMAAAAQVLGIRFADVAVLAPVPRSGIHTPLLASGDGAEAAVELFSRRGVPIEPIGAEAGDAAARKLVRSIFMKGLAALVIETAQVGDIAGVGEWIRKQMAAELGPDGDAMLERLFSGTAAHAPRRRHEVQDALDYAREVGARSSMTEGTLDWLAWIEANGLPVGGQEGTNDAP</sequence>
<proteinExistence type="predicted"/>
<dbReference type="AlphaFoldDB" id="A0A9X1SD12"/>
<gene>
    <name evidence="3" type="ORF">LJ757_10300</name>
</gene>
<dbReference type="InterPro" id="IPR013328">
    <property type="entry name" value="6PGD_dom2"/>
</dbReference>
<dbReference type="Gene3D" id="3.40.50.720">
    <property type="entry name" value="NAD(P)-binding Rossmann-like Domain"/>
    <property type="match status" value="1"/>
</dbReference>
<dbReference type="GO" id="GO:0050661">
    <property type="term" value="F:NADP binding"/>
    <property type="evidence" value="ECO:0007669"/>
    <property type="project" value="InterPro"/>
</dbReference>
<evidence type="ECO:0000313" key="3">
    <source>
        <dbReference type="EMBL" id="MCC3298196.1"/>
    </source>
</evidence>
<name>A0A9X1SD12_9MICC</name>
<dbReference type="InterPro" id="IPR006115">
    <property type="entry name" value="6PGDH_NADP-bd"/>
</dbReference>